<reference evidence="4 5" key="1">
    <citation type="journal article" date="2019" name="Sci. Rep.">
        <title>Orb-weaving spider Araneus ventricosus genome elucidates the spidroin gene catalogue.</title>
        <authorList>
            <person name="Kono N."/>
            <person name="Nakamura H."/>
            <person name="Ohtoshi R."/>
            <person name="Moran D.A.P."/>
            <person name="Shinohara A."/>
            <person name="Yoshida Y."/>
            <person name="Fujiwara M."/>
            <person name="Mori M."/>
            <person name="Tomita M."/>
            <person name="Arakawa K."/>
        </authorList>
    </citation>
    <scope>NUCLEOTIDE SEQUENCE [LARGE SCALE GENOMIC DNA]</scope>
</reference>
<evidence type="ECO:0000259" key="3">
    <source>
        <dbReference type="Pfam" id="PF00685"/>
    </source>
</evidence>
<evidence type="ECO:0000256" key="1">
    <source>
        <dbReference type="ARBA" id="ARBA00005771"/>
    </source>
</evidence>
<dbReference type="InterPro" id="IPR000863">
    <property type="entry name" value="Sulfotransferase_dom"/>
</dbReference>
<evidence type="ECO:0000313" key="4">
    <source>
        <dbReference type="EMBL" id="GBM99128.1"/>
    </source>
</evidence>
<dbReference type="InterPro" id="IPR027417">
    <property type="entry name" value="P-loop_NTPase"/>
</dbReference>
<name>A0A4Y2KB44_ARAVE</name>
<keyword evidence="2 4" id="KW-0808">Transferase</keyword>
<dbReference type="SUPFAM" id="SSF52540">
    <property type="entry name" value="P-loop containing nucleoside triphosphate hydrolases"/>
    <property type="match status" value="1"/>
</dbReference>
<feature type="domain" description="Sulfotransferase" evidence="3">
    <location>
        <begin position="101"/>
        <end position="346"/>
    </location>
</feature>
<sequence length="362" mass="42638">MERETFPVLRDDTANPTAQMTNLVLYNSPTKEKILNLYPSFPYEGLGDDQQIFYWKEVKKSFKLGVTMYVPHKYFYDFRIPVGADWDRFEKASKRFPQHGEIMISSFPRSGTTLLQHIVFMLLRGGKPADSIGEVLIAIPFPEQDGFRDGVQHLAIKYHLPFRLMPFSKDARYVYVARNPKDTCVSYYHFLKDLPGYSIESFDEFYEAFLSGQLPHGDIMDHILEWYEASSQHSNIFFTTYESLVKRKEETVKDLARFLGLAKLDHITLTNVMQYSSFEYMRHLTSRDDFYEKYLQACTGSLKEKSKGDTYPQMIRKGLVGDWRNHFSEDQSRRMDEHFEAKMKNIKWAFGWAEDMLYKQKN</sequence>
<dbReference type="EMBL" id="BGPR01004392">
    <property type="protein sequence ID" value="GBM99128.1"/>
    <property type="molecule type" value="Genomic_DNA"/>
</dbReference>
<dbReference type="Gene3D" id="3.40.50.300">
    <property type="entry name" value="P-loop containing nucleotide triphosphate hydrolases"/>
    <property type="match status" value="1"/>
</dbReference>
<dbReference type="Proteomes" id="UP000499080">
    <property type="component" value="Unassembled WGS sequence"/>
</dbReference>
<proteinExistence type="inferred from homology"/>
<gene>
    <name evidence="4" type="primary">Sult1e1_0</name>
    <name evidence="4" type="ORF">AVEN_124955_1</name>
</gene>
<evidence type="ECO:0000256" key="2">
    <source>
        <dbReference type="ARBA" id="ARBA00022679"/>
    </source>
</evidence>
<organism evidence="4 5">
    <name type="scientific">Araneus ventricosus</name>
    <name type="common">Orbweaver spider</name>
    <name type="synonym">Epeira ventricosa</name>
    <dbReference type="NCBI Taxonomy" id="182803"/>
    <lineage>
        <taxon>Eukaryota</taxon>
        <taxon>Metazoa</taxon>
        <taxon>Ecdysozoa</taxon>
        <taxon>Arthropoda</taxon>
        <taxon>Chelicerata</taxon>
        <taxon>Arachnida</taxon>
        <taxon>Araneae</taxon>
        <taxon>Araneomorphae</taxon>
        <taxon>Entelegynae</taxon>
        <taxon>Araneoidea</taxon>
        <taxon>Araneidae</taxon>
        <taxon>Araneus</taxon>
    </lineage>
</organism>
<comment type="caution">
    <text evidence="4">The sequence shown here is derived from an EMBL/GenBank/DDBJ whole genome shotgun (WGS) entry which is preliminary data.</text>
</comment>
<keyword evidence="5" id="KW-1185">Reference proteome</keyword>
<dbReference type="AlphaFoldDB" id="A0A4Y2KB44"/>
<evidence type="ECO:0000313" key="5">
    <source>
        <dbReference type="Proteomes" id="UP000499080"/>
    </source>
</evidence>
<protein>
    <submittedName>
        <fullName evidence="4">Estrogen sulfotransferase, testis isoform</fullName>
    </submittedName>
</protein>
<dbReference type="PANTHER" id="PTHR11783">
    <property type="entry name" value="SULFOTRANSFERASE SULT"/>
    <property type="match status" value="1"/>
</dbReference>
<dbReference type="GO" id="GO:0008146">
    <property type="term" value="F:sulfotransferase activity"/>
    <property type="evidence" value="ECO:0007669"/>
    <property type="project" value="InterPro"/>
</dbReference>
<dbReference type="OrthoDB" id="205623at2759"/>
<dbReference type="Pfam" id="PF00685">
    <property type="entry name" value="Sulfotransfer_1"/>
    <property type="match status" value="1"/>
</dbReference>
<accession>A0A4Y2KB44</accession>
<comment type="similarity">
    <text evidence="1">Belongs to the sulfotransferase 1 family.</text>
</comment>